<dbReference type="PANTHER" id="PTHR34035">
    <property type="entry name" value="TESTIS-EXPRESSED PROTEIN 47"/>
    <property type="match status" value="1"/>
</dbReference>
<dbReference type="Proteomes" id="UP000515158">
    <property type="component" value="Unplaced"/>
</dbReference>
<dbReference type="OrthoDB" id="548795at2759"/>
<name>A0A6P8YRK5_THRPL</name>
<keyword evidence="2" id="KW-1185">Reference proteome</keyword>
<feature type="region of interest" description="Disordered" evidence="1">
    <location>
        <begin position="242"/>
        <end position="273"/>
    </location>
</feature>
<accession>A0A6P8YRK5</accession>
<gene>
    <name evidence="3" type="primary">LOC117644540</name>
</gene>
<dbReference type="Pfam" id="PF24787">
    <property type="entry name" value="TEX47"/>
    <property type="match status" value="1"/>
</dbReference>
<dbReference type="SUPFAM" id="SSF54975">
    <property type="entry name" value="Acylphosphatase/BLUF domain-like"/>
    <property type="match status" value="1"/>
</dbReference>
<dbReference type="AlphaFoldDB" id="A0A6P8YRK5"/>
<dbReference type="KEGG" id="tpal:117644540"/>
<sequence>MEARPSMLTVVKNGLASTNRTTYLHRLLYIGDHKLGRSGVEVHMRNLVNAQAESAREEALTGFLLAYQNYFIHLVEGSESTLTRHLDAVVNSDPEDGSQIGRVKILLEIAHIFKRCMPSWSSRSAVPPTLASQVKQDAAAAEMARHVDAVLSKTLRLMDAVKKLPPGAPLNQQTALQLPEPELLDALLATPLLPDARDVLEEQRLPPRMALYDDVVWPMQSDFVPYNTLEEAIEVVLHDTKPQDAPQHQEEDEEGASLKTADEAGAPGMTFST</sequence>
<dbReference type="Gene3D" id="3.30.70.100">
    <property type="match status" value="1"/>
</dbReference>
<dbReference type="PANTHER" id="PTHR34035:SF1">
    <property type="entry name" value="TESTIS-EXPRESSED PROTEIN 47"/>
    <property type="match status" value="1"/>
</dbReference>
<dbReference type="InParanoid" id="A0A6P8YRK5"/>
<protein>
    <submittedName>
        <fullName evidence="3">Uncharacterized protein LOC117644540</fullName>
    </submittedName>
</protein>
<evidence type="ECO:0000313" key="2">
    <source>
        <dbReference type="Proteomes" id="UP000515158"/>
    </source>
</evidence>
<organism evidence="3">
    <name type="scientific">Thrips palmi</name>
    <name type="common">Melon thrips</name>
    <dbReference type="NCBI Taxonomy" id="161013"/>
    <lineage>
        <taxon>Eukaryota</taxon>
        <taxon>Metazoa</taxon>
        <taxon>Ecdysozoa</taxon>
        <taxon>Arthropoda</taxon>
        <taxon>Hexapoda</taxon>
        <taxon>Insecta</taxon>
        <taxon>Pterygota</taxon>
        <taxon>Neoptera</taxon>
        <taxon>Paraneoptera</taxon>
        <taxon>Thysanoptera</taxon>
        <taxon>Terebrantia</taxon>
        <taxon>Thripoidea</taxon>
        <taxon>Thripidae</taxon>
        <taxon>Thrips</taxon>
    </lineage>
</organism>
<dbReference type="InterPro" id="IPR036046">
    <property type="entry name" value="Acylphosphatase-like_dom_sf"/>
</dbReference>
<evidence type="ECO:0000313" key="3">
    <source>
        <dbReference type="RefSeq" id="XP_034239980.1"/>
    </source>
</evidence>
<dbReference type="RefSeq" id="XP_034239980.1">
    <property type="nucleotide sequence ID" value="XM_034384089.1"/>
</dbReference>
<dbReference type="GeneID" id="117644540"/>
<reference evidence="3" key="1">
    <citation type="submission" date="2025-08" db="UniProtKB">
        <authorList>
            <consortium name="RefSeq"/>
        </authorList>
    </citation>
    <scope>IDENTIFICATION</scope>
    <source>
        <tissue evidence="3">Total insect</tissue>
    </source>
</reference>
<dbReference type="InterPro" id="IPR055308">
    <property type="entry name" value="TEX47-like"/>
</dbReference>
<proteinExistence type="predicted"/>
<evidence type="ECO:0000256" key="1">
    <source>
        <dbReference type="SAM" id="MobiDB-lite"/>
    </source>
</evidence>